<feature type="compositionally biased region" description="Basic and acidic residues" evidence="2">
    <location>
        <begin position="57"/>
        <end position="73"/>
    </location>
</feature>
<evidence type="ECO:0000256" key="1">
    <source>
        <dbReference type="ARBA" id="ARBA00005381"/>
    </source>
</evidence>
<dbReference type="PANTHER" id="PTHR43081:SF19">
    <property type="entry name" value="PH-SENSITIVE ADENYLATE CYCLASE RV1264"/>
    <property type="match status" value="1"/>
</dbReference>
<dbReference type="EMBL" id="FWFG01000050">
    <property type="protein sequence ID" value="SLM90821.1"/>
    <property type="molecule type" value="Genomic_DNA"/>
</dbReference>
<dbReference type="Proteomes" id="UP000195981">
    <property type="component" value="Unassembled WGS sequence"/>
</dbReference>
<dbReference type="CDD" id="cd07302">
    <property type="entry name" value="CHD"/>
    <property type="match status" value="1"/>
</dbReference>
<name>A0A1X6WYB7_9MICO</name>
<evidence type="ECO:0000256" key="2">
    <source>
        <dbReference type="SAM" id="MobiDB-lite"/>
    </source>
</evidence>
<comment type="similarity">
    <text evidence="1">Belongs to the adenylyl cyclase class-3 family.</text>
</comment>
<sequence>MDDGRTVDEATVDDAVIEDATVVDVTADGSVTDDEPTPPAPDEGDHVDGSGADGSDAEGRSDDGSDAEGRSDDGSDAEGIDGDAALELNRRFAEVRRAIGALEKVLLQGPRHYSRRELAEEQGVPERLTAVYWRSMGFTAVDPDTIVFTEDDADAIGDLAALVEDGEISERTFATLSRGLGYHMGRLAMWLTEALVDEAKAAQGMTDAQARQHMLEQIPRFLEVFEDQTLYVFRRRLAAYAARAGSEVLHMAATEQDPDELFPLQRAVGFADLVQFTRLSQSLSGSELAHVIGDFEAICRDIVSVGGGRVVKTVGDEIMFLADTPEDGAQIALSLSEAIAAEPGLPDVRVGLAWGSMFSRYGDVFGPTVNLAARLEGVAEPGAVVVDADTQRAIEAALPGSFVELARSVHELHGIGDVEAVKLGRGDAAPLSLGL</sequence>
<dbReference type="InterPro" id="IPR001054">
    <property type="entry name" value="A/G_cyclase"/>
</dbReference>
<keyword evidence="5" id="KW-1185">Reference proteome</keyword>
<dbReference type="InterPro" id="IPR029787">
    <property type="entry name" value="Nucleotide_cyclase"/>
</dbReference>
<dbReference type="GO" id="GO:0004016">
    <property type="term" value="F:adenylate cyclase activity"/>
    <property type="evidence" value="ECO:0007669"/>
    <property type="project" value="UniProtKB-EC"/>
</dbReference>
<dbReference type="EC" id="4.6.1.1" evidence="4"/>
<evidence type="ECO:0000259" key="3">
    <source>
        <dbReference type="PROSITE" id="PS50125"/>
    </source>
</evidence>
<organism evidence="4 5">
    <name type="scientific">Brachybacterium nesterenkovii</name>
    <dbReference type="NCBI Taxonomy" id="47847"/>
    <lineage>
        <taxon>Bacteria</taxon>
        <taxon>Bacillati</taxon>
        <taxon>Actinomycetota</taxon>
        <taxon>Actinomycetes</taxon>
        <taxon>Micrococcales</taxon>
        <taxon>Dermabacteraceae</taxon>
        <taxon>Brachybacterium</taxon>
    </lineage>
</organism>
<feature type="region of interest" description="Disordered" evidence="2">
    <location>
        <begin position="1"/>
        <end position="81"/>
    </location>
</feature>
<gene>
    <name evidence="4" type="ORF">FM110_05645</name>
</gene>
<dbReference type="AlphaFoldDB" id="A0A1X6WYB7"/>
<dbReference type="GO" id="GO:0006171">
    <property type="term" value="P:cAMP biosynthetic process"/>
    <property type="evidence" value="ECO:0007669"/>
    <property type="project" value="TreeGrafter"/>
</dbReference>
<dbReference type="RefSeq" id="WP_087103445.1">
    <property type="nucleotide sequence ID" value="NZ_FWFG01000050.1"/>
</dbReference>
<protein>
    <submittedName>
        <fullName evidence="4">Adenylate cyclase</fullName>
        <ecNumber evidence="4">4.6.1.1</ecNumber>
    </submittedName>
</protein>
<dbReference type="Gene3D" id="3.30.70.1230">
    <property type="entry name" value="Nucleotide cyclase"/>
    <property type="match status" value="1"/>
</dbReference>
<dbReference type="SUPFAM" id="SSF55073">
    <property type="entry name" value="Nucleotide cyclase"/>
    <property type="match status" value="1"/>
</dbReference>
<reference evidence="4 5" key="1">
    <citation type="submission" date="2017-02" db="EMBL/GenBank/DDBJ databases">
        <authorList>
            <person name="Peterson S.W."/>
        </authorList>
    </citation>
    <scope>NUCLEOTIDE SEQUENCE [LARGE SCALE GENOMIC DNA]</scope>
    <source>
        <strain evidence="4 5">CIP104813</strain>
    </source>
</reference>
<evidence type="ECO:0000313" key="4">
    <source>
        <dbReference type="EMBL" id="SLM90821.1"/>
    </source>
</evidence>
<dbReference type="PANTHER" id="PTHR43081">
    <property type="entry name" value="ADENYLATE CYCLASE, TERMINAL-DIFFERENTIATION SPECIFIC-RELATED"/>
    <property type="match status" value="1"/>
</dbReference>
<feature type="domain" description="Guanylate cyclase" evidence="3">
    <location>
        <begin position="267"/>
        <end position="376"/>
    </location>
</feature>
<dbReference type="Pfam" id="PF00211">
    <property type="entry name" value="Guanylate_cyc"/>
    <property type="match status" value="1"/>
</dbReference>
<keyword evidence="4" id="KW-0456">Lyase</keyword>
<dbReference type="SMART" id="SM00044">
    <property type="entry name" value="CYCc"/>
    <property type="match status" value="1"/>
</dbReference>
<dbReference type="InterPro" id="IPR050697">
    <property type="entry name" value="Adenylyl/Guanylyl_Cyclase_3/4"/>
</dbReference>
<dbReference type="OrthoDB" id="310836at2"/>
<dbReference type="PROSITE" id="PS50125">
    <property type="entry name" value="GUANYLATE_CYCLASE_2"/>
    <property type="match status" value="1"/>
</dbReference>
<accession>A0A1X6WYB7</accession>
<proteinExistence type="inferred from homology"/>
<dbReference type="GO" id="GO:0035556">
    <property type="term" value="P:intracellular signal transduction"/>
    <property type="evidence" value="ECO:0007669"/>
    <property type="project" value="InterPro"/>
</dbReference>
<evidence type="ECO:0000313" key="5">
    <source>
        <dbReference type="Proteomes" id="UP000195981"/>
    </source>
</evidence>